<reference evidence="2 3" key="2">
    <citation type="journal article" date="2017" name="Genome Announc.">
        <title>Draft Genome Sequences of Four Alkaliphilic Bacteria Belonging to the Anaerobacillus Genus.</title>
        <authorList>
            <person name="Bassil N.M."/>
            <person name="Lloyd J.R."/>
        </authorList>
    </citation>
    <scope>NUCLEOTIDE SEQUENCE [LARGE SCALE GENOMIC DNA]</scope>
    <source>
        <strain evidence="2 3">NB2006</strain>
    </source>
</reference>
<reference evidence="2 3" key="3">
    <citation type="journal article" date="2019" name="Int. J. Syst. Evol. Microbiol.">
        <title>Anaerobacillus isosaccharinicus sp. nov., an alkaliphilic bacterium which degrades isosaccharinic acid.</title>
        <authorList>
            <person name="Bassil N.M."/>
            <person name="Lloyd J.R."/>
        </authorList>
    </citation>
    <scope>NUCLEOTIDE SEQUENCE [LARGE SCALE GENOMIC DNA]</scope>
    <source>
        <strain evidence="2 3">NB2006</strain>
    </source>
</reference>
<reference evidence="2" key="4">
    <citation type="submission" date="2020-10" db="EMBL/GenBank/DDBJ databases">
        <authorList>
            <person name="Bassil N.M."/>
            <person name="Lloyd J.R."/>
        </authorList>
    </citation>
    <scope>NUCLEOTIDE SEQUENCE</scope>
    <source>
        <strain evidence="2">NB2006</strain>
    </source>
</reference>
<evidence type="ECO:0000313" key="2">
    <source>
        <dbReference type="EMBL" id="QOY36130.1"/>
    </source>
</evidence>
<dbReference type="AlphaFoldDB" id="A0A1S2LQZ2"/>
<reference evidence="1 3" key="1">
    <citation type="submission" date="2016-10" db="EMBL/GenBank/DDBJ databases">
        <title>Draft genome sequences of four alkaliphilic bacteria belonging to the Anaerobacillus genus.</title>
        <authorList>
            <person name="Bassil N.M."/>
            <person name="Lloyd J.R."/>
        </authorList>
    </citation>
    <scope>NUCLEOTIDE SEQUENCE [LARGE SCALE GENOMIC DNA]</scope>
    <source>
        <strain evidence="1 3">NB2006</strain>
    </source>
</reference>
<gene>
    <name evidence="2" type="ORF">AWH56_000040</name>
    <name evidence="1" type="ORF">AWH56_12015</name>
</gene>
<proteinExistence type="predicted"/>
<evidence type="ECO:0000313" key="1">
    <source>
        <dbReference type="EMBL" id="OIJ14939.1"/>
    </source>
</evidence>
<dbReference type="OrthoDB" id="2959394at2"/>
<dbReference type="RefSeq" id="WP_071317328.1">
    <property type="nucleotide sequence ID" value="NZ_CP063356.2"/>
</dbReference>
<dbReference type="EMBL" id="LQXD01000109">
    <property type="protein sequence ID" value="OIJ14939.1"/>
    <property type="molecule type" value="Genomic_DNA"/>
</dbReference>
<name>A0A1S2LQZ2_9BACI</name>
<accession>A0A1S2LQZ2</accession>
<organism evidence="1 3">
    <name type="scientific">Anaerobacillus isosaccharinicus</name>
    <dbReference type="NCBI Taxonomy" id="1532552"/>
    <lineage>
        <taxon>Bacteria</taxon>
        <taxon>Bacillati</taxon>
        <taxon>Bacillota</taxon>
        <taxon>Bacilli</taxon>
        <taxon>Bacillales</taxon>
        <taxon>Bacillaceae</taxon>
        <taxon>Anaerobacillus</taxon>
    </lineage>
</organism>
<dbReference type="Proteomes" id="UP000180175">
    <property type="component" value="Chromosome"/>
</dbReference>
<dbReference type="EMBL" id="CP063356">
    <property type="protein sequence ID" value="QOY36130.1"/>
    <property type="molecule type" value="Genomic_DNA"/>
</dbReference>
<sequence length="292" mass="33955">MKKLLVGTVIIAFLTGSLLYYFTTLKETVQETIANYPIDEKKKFKQVKTTLQLIDQHDEDEYTMEWKTSSEINEKMYIAHDISLLFEDGRLKETLSQTKENSQKLTQTAKISGEDSGHFETITFHYGQFHYPNDVTKSVQSMSYDQMYILDSPLSPIEFFKSPQTPSEKEGKRVLDTIINQNLQYTWEELIDYFQVKAENYHSVPLTNLYEYNNTSLPNLTIEDTKEMIALTWSSIYKYYFLGIEKHDGTILSPVGSSIPLILYHNTYSHIIIVFTNKDGEKYSVIKNTGRF</sequence>
<evidence type="ECO:0000313" key="3">
    <source>
        <dbReference type="Proteomes" id="UP000180175"/>
    </source>
</evidence>
<protein>
    <submittedName>
        <fullName evidence="1">Uncharacterized protein</fullName>
    </submittedName>
</protein>
<keyword evidence="3" id="KW-1185">Reference proteome</keyword>
<dbReference type="KEGG" id="aia:AWH56_000040"/>